<gene>
    <name evidence="2" type="ORF">Pmar_PMAR008211</name>
</gene>
<evidence type="ECO:0000313" key="3">
    <source>
        <dbReference type="Proteomes" id="UP000007800"/>
    </source>
</evidence>
<dbReference type="EMBL" id="GG683778">
    <property type="protein sequence ID" value="EER01745.1"/>
    <property type="molecule type" value="Genomic_DNA"/>
</dbReference>
<organism evidence="3">
    <name type="scientific">Perkinsus marinus (strain ATCC 50983 / TXsc)</name>
    <dbReference type="NCBI Taxonomy" id="423536"/>
    <lineage>
        <taxon>Eukaryota</taxon>
        <taxon>Sar</taxon>
        <taxon>Alveolata</taxon>
        <taxon>Perkinsozoa</taxon>
        <taxon>Perkinsea</taxon>
        <taxon>Perkinsida</taxon>
        <taxon>Perkinsidae</taxon>
        <taxon>Perkinsus</taxon>
    </lineage>
</organism>
<keyword evidence="1" id="KW-0175">Coiled coil</keyword>
<dbReference type="GeneID" id="9040320"/>
<sequence>MDMCGQLEVENSRLSVDVQVKESQLKDLQRQTEEENEELERTNKERREVNLEQISLRRDRAHLEAEIKHLQTLLDDGTASVTLLSQQQMQLEHQVEAIQAQTRQLDEQRREASEEHKAEVSRLRQEQLQTSAVISDYSQLKRDEIETAKQNANKKNLNNQLYVLNTKPDTDKYTSTGIERDVPPTSGEMREDIII</sequence>
<dbReference type="RefSeq" id="XP_002769027.1">
    <property type="nucleotide sequence ID" value="XM_002768981.1"/>
</dbReference>
<keyword evidence="3" id="KW-1185">Reference proteome</keyword>
<name>C5LNJ4_PERM5</name>
<protein>
    <submittedName>
        <fullName evidence="2">Liver stage antigen-1, putative</fullName>
    </submittedName>
</protein>
<dbReference type="AlphaFoldDB" id="C5LNJ4"/>
<feature type="coiled-coil region" evidence="1">
    <location>
        <begin position="11"/>
        <end position="52"/>
    </location>
</feature>
<reference evidence="2 3" key="1">
    <citation type="submission" date="2008-07" db="EMBL/GenBank/DDBJ databases">
        <authorList>
            <person name="El-Sayed N."/>
            <person name="Caler E."/>
            <person name="Inman J."/>
            <person name="Amedeo P."/>
            <person name="Hass B."/>
            <person name="Wortman J."/>
        </authorList>
    </citation>
    <scope>NUCLEOTIDE SEQUENCE [LARGE SCALE GENOMIC DNA]</scope>
    <source>
        <strain evidence="3">ATCC 50983 / TXsc</strain>
    </source>
</reference>
<accession>C5LNJ4</accession>
<proteinExistence type="predicted"/>
<dbReference type="InParanoid" id="C5LNJ4"/>
<feature type="coiled-coil region" evidence="1">
    <location>
        <begin position="88"/>
        <end position="160"/>
    </location>
</feature>
<evidence type="ECO:0000313" key="2">
    <source>
        <dbReference type="EMBL" id="EER01745.1"/>
    </source>
</evidence>
<dbReference type="Proteomes" id="UP000007800">
    <property type="component" value="Unassembled WGS sequence"/>
</dbReference>
<evidence type="ECO:0000256" key="1">
    <source>
        <dbReference type="SAM" id="Coils"/>
    </source>
</evidence>
<dbReference type="OMA" id="TSGNRQW"/>